<reference evidence="12" key="1">
    <citation type="submission" date="2016-04" db="UniProtKB">
        <authorList>
            <consortium name="WormBaseParasite"/>
        </authorList>
    </citation>
    <scope>IDENTIFICATION</scope>
</reference>
<dbReference type="Proteomes" id="UP000271162">
    <property type="component" value="Unassembled WGS sequence"/>
</dbReference>
<evidence type="ECO:0000256" key="7">
    <source>
        <dbReference type="SAM" id="Phobius"/>
    </source>
</evidence>
<keyword evidence="6 7" id="KW-0472">Membrane</keyword>
<evidence type="ECO:0000256" key="4">
    <source>
        <dbReference type="ARBA" id="ARBA00022840"/>
    </source>
</evidence>
<dbReference type="SMART" id="SM00382">
    <property type="entry name" value="AAA"/>
    <property type="match status" value="1"/>
</dbReference>
<dbReference type="InterPro" id="IPR017871">
    <property type="entry name" value="ABC_transporter-like_CS"/>
</dbReference>
<keyword evidence="4" id="KW-0067">ATP-binding</keyword>
<dbReference type="WBParaSite" id="NBR_0000037001-mRNA-1">
    <property type="protein sequence ID" value="NBR_0000037001-mRNA-1"/>
    <property type="gene ID" value="NBR_0000037001"/>
</dbReference>
<dbReference type="PANTHER" id="PTHR43394">
    <property type="entry name" value="ATP-DEPENDENT PERMEASE MDL1, MITOCHONDRIAL"/>
    <property type="match status" value="1"/>
</dbReference>
<name>A0A0N4XD10_NIPBR</name>
<dbReference type="InterPro" id="IPR003593">
    <property type="entry name" value="AAA+_ATPase"/>
</dbReference>
<dbReference type="PANTHER" id="PTHR43394:SF19">
    <property type="entry name" value="ABC TRANSPORTER B FAMILY"/>
    <property type="match status" value="1"/>
</dbReference>
<evidence type="ECO:0000256" key="6">
    <source>
        <dbReference type="ARBA" id="ARBA00023136"/>
    </source>
</evidence>
<dbReference type="PROSITE" id="PS00211">
    <property type="entry name" value="ABC_TRANSPORTER_1"/>
    <property type="match status" value="1"/>
</dbReference>
<proteinExistence type="predicted"/>
<evidence type="ECO:0000256" key="3">
    <source>
        <dbReference type="ARBA" id="ARBA00022741"/>
    </source>
</evidence>
<feature type="transmembrane region" description="Helical" evidence="7">
    <location>
        <begin position="183"/>
        <end position="207"/>
    </location>
</feature>
<dbReference type="EMBL" id="UYSL01000140">
    <property type="protein sequence ID" value="VDL62911.1"/>
    <property type="molecule type" value="Genomic_DNA"/>
</dbReference>
<evidence type="ECO:0000256" key="5">
    <source>
        <dbReference type="ARBA" id="ARBA00022989"/>
    </source>
</evidence>
<dbReference type="STRING" id="27835.A0A0N4XD10"/>
<dbReference type="SUPFAM" id="SSF90123">
    <property type="entry name" value="ABC transporter transmembrane region"/>
    <property type="match status" value="1"/>
</dbReference>
<feature type="transmembrane region" description="Helical" evidence="7">
    <location>
        <begin position="86"/>
        <end position="108"/>
    </location>
</feature>
<dbReference type="PROSITE" id="PS50893">
    <property type="entry name" value="ABC_TRANSPORTER_2"/>
    <property type="match status" value="1"/>
</dbReference>
<dbReference type="CDD" id="cd18572">
    <property type="entry name" value="ABC_6TM_TAP"/>
    <property type="match status" value="1"/>
</dbReference>
<organism evidence="12">
    <name type="scientific">Nippostrongylus brasiliensis</name>
    <name type="common">Rat hookworm</name>
    <dbReference type="NCBI Taxonomy" id="27835"/>
    <lineage>
        <taxon>Eukaryota</taxon>
        <taxon>Metazoa</taxon>
        <taxon>Ecdysozoa</taxon>
        <taxon>Nematoda</taxon>
        <taxon>Chromadorea</taxon>
        <taxon>Rhabditida</taxon>
        <taxon>Rhabditina</taxon>
        <taxon>Rhabditomorpha</taxon>
        <taxon>Strongyloidea</taxon>
        <taxon>Heligmosomidae</taxon>
        <taxon>Nippostrongylus</taxon>
    </lineage>
</organism>
<dbReference type="PIRSF" id="PIRSF002773">
    <property type="entry name" value="ABC_prm/ATPase_B"/>
    <property type="match status" value="1"/>
</dbReference>
<dbReference type="PROSITE" id="PS50929">
    <property type="entry name" value="ABC_TM1F"/>
    <property type="match status" value="1"/>
</dbReference>
<sequence length="761" mass="84766">MIELGTSGIIPVLFTTVDLTLTILTFGLYSPSWSYDFDLIVRQFTNVVYTSTPLDFIVLAVIRGLCLLAVWCYYRYSSSSTDVRMPCLGVATFVYSYSLVKLLCFAEWPEMLRFPGVWLTIGWSMVAALVCFALCCRINNARQALAYDRLEEDESSASDREKADVGSTLHIVGLLFGYCRAQWMWFTVGFVFLTLYALSRVFIPAFIGRVLADIADGGGMAKLIRSVFFMSLLALGSVVFGGLRGGAFTYASALVTRQIKLDLFRSLVFQEIAFFDKTKSGETVSRVSSDCQVMATNVSTNMNVFMRNMVMLVGSLCVMFYTSWKLTILTFIAVPATGFITKWYGSYYDRLSEATQTTIAEANNKAEEVLSSIRTVRSFACESYEADVFERSLDVTLHLNKKKSLAYMGYTWNNEFNQNGVLIAVLCYGGHLVMSGTLNAEHLITFLLYQIQLGENIYWIAYVVAGIMDCVGASRKVFEYMHRKPAMSLDGSEKPPLQGTICFNDVYFTYASRPNNPVLKGLNLTIRSGTTVALVGPSGGGKSSIVSLLQNMYEPDRGTITIDGVPIKNIDHEFYHERVVLVAQEPVLYNGSIRENILYGCDWATESDMLEAAMKANVHGFVMEMDKKYETECGDRGVQMSGGQKQRIAIARALVRKPCVLILDEATSALDTESEAQVQEAINRCSGKHTVLIVAHRLSTVEKADQIVVIQQGSAVQSLRSRTIWPLKIDTRWQCGNLNKCGTSTKEKEHEAAIVKDVPRN</sequence>
<dbReference type="InterPro" id="IPR039421">
    <property type="entry name" value="Type_1_exporter"/>
</dbReference>
<protein>
    <submittedName>
        <fullName evidence="12">ATP-binding cassette sub-family B member 9 (inferred by orthology to a human protein)</fullName>
    </submittedName>
</protein>
<dbReference type="InterPro" id="IPR027417">
    <property type="entry name" value="P-loop_NTPase"/>
</dbReference>
<evidence type="ECO:0000313" key="10">
    <source>
        <dbReference type="EMBL" id="VDL62911.1"/>
    </source>
</evidence>
<dbReference type="InterPro" id="IPR011527">
    <property type="entry name" value="ABC1_TM_dom"/>
</dbReference>
<evidence type="ECO:0000313" key="12">
    <source>
        <dbReference type="WBParaSite" id="NBR_0000037001-mRNA-1"/>
    </source>
</evidence>
<feature type="domain" description="ABC transmembrane type-1" evidence="9">
    <location>
        <begin position="188"/>
        <end position="469"/>
    </location>
</feature>
<dbReference type="GO" id="GO:0015421">
    <property type="term" value="F:ABC-type oligopeptide transporter activity"/>
    <property type="evidence" value="ECO:0007669"/>
    <property type="project" value="TreeGrafter"/>
</dbReference>
<reference evidence="10 11" key="2">
    <citation type="submission" date="2018-11" db="EMBL/GenBank/DDBJ databases">
        <authorList>
            <consortium name="Pathogen Informatics"/>
        </authorList>
    </citation>
    <scope>NUCLEOTIDE SEQUENCE [LARGE SCALE GENOMIC DNA]</scope>
</reference>
<gene>
    <name evidence="10" type="ORF">NBR_LOCUS371</name>
</gene>
<dbReference type="InterPro" id="IPR003439">
    <property type="entry name" value="ABC_transporter-like_ATP-bd"/>
</dbReference>
<dbReference type="Pfam" id="PF00005">
    <property type="entry name" value="ABC_tran"/>
    <property type="match status" value="1"/>
</dbReference>
<keyword evidence="11" id="KW-1185">Reference proteome</keyword>
<evidence type="ECO:0000313" key="11">
    <source>
        <dbReference type="Proteomes" id="UP000271162"/>
    </source>
</evidence>
<feature type="transmembrane region" description="Helical" evidence="7">
    <location>
        <begin position="12"/>
        <end position="29"/>
    </location>
</feature>
<dbReference type="GO" id="GO:0005524">
    <property type="term" value="F:ATP binding"/>
    <property type="evidence" value="ECO:0007669"/>
    <property type="project" value="UniProtKB-KW"/>
</dbReference>
<keyword evidence="5 7" id="KW-1133">Transmembrane helix</keyword>
<dbReference type="InterPro" id="IPR036640">
    <property type="entry name" value="ABC1_TM_sf"/>
</dbReference>
<feature type="transmembrane region" description="Helical" evidence="7">
    <location>
        <begin position="114"/>
        <end position="135"/>
    </location>
</feature>
<evidence type="ECO:0000259" key="8">
    <source>
        <dbReference type="PROSITE" id="PS50893"/>
    </source>
</evidence>
<dbReference type="Gene3D" id="3.40.50.300">
    <property type="entry name" value="P-loop containing nucleotide triphosphate hydrolases"/>
    <property type="match status" value="1"/>
</dbReference>
<dbReference type="FunFam" id="3.40.50.300:FF:000218">
    <property type="entry name" value="Multidrug ABC transporter ATP-binding protein"/>
    <property type="match status" value="1"/>
</dbReference>
<evidence type="ECO:0000256" key="1">
    <source>
        <dbReference type="ARBA" id="ARBA00004141"/>
    </source>
</evidence>
<dbReference type="Gene3D" id="1.20.1560.10">
    <property type="entry name" value="ABC transporter type 1, transmembrane domain"/>
    <property type="match status" value="1"/>
</dbReference>
<evidence type="ECO:0000256" key="2">
    <source>
        <dbReference type="ARBA" id="ARBA00022692"/>
    </source>
</evidence>
<dbReference type="Pfam" id="PF00664">
    <property type="entry name" value="ABC_membrane"/>
    <property type="match status" value="1"/>
</dbReference>
<dbReference type="AlphaFoldDB" id="A0A0N4XD10"/>
<dbReference type="GO" id="GO:0016020">
    <property type="term" value="C:membrane"/>
    <property type="evidence" value="ECO:0007669"/>
    <property type="project" value="UniProtKB-SubCell"/>
</dbReference>
<feature type="transmembrane region" description="Helical" evidence="7">
    <location>
        <begin position="56"/>
        <end position="74"/>
    </location>
</feature>
<dbReference type="GO" id="GO:0016887">
    <property type="term" value="F:ATP hydrolysis activity"/>
    <property type="evidence" value="ECO:0007669"/>
    <property type="project" value="InterPro"/>
</dbReference>
<comment type="subcellular location">
    <subcellularLocation>
        <location evidence="1">Membrane</location>
        <topology evidence="1">Multi-pass membrane protein</topology>
    </subcellularLocation>
</comment>
<dbReference type="SUPFAM" id="SSF52540">
    <property type="entry name" value="P-loop containing nucleoside triphosphate hydrolases"/>
    <property type="match status" value="1"/>
</dbReference>
<evidence type="ECO:0000259" key="9">
    <source>
        <dbReference type="PROSITE" id="PS50929"/>
    </source>
</evidence>
<keyword evidence="3" id="KW-0547">Nucleotide-binding</keyword>
<accession>A0A0N4XD10</accession>
<feature type="transmembrane region" description="Helical" evidence="7">
    <location>
        <begin position="227"/>
        <end position="255"/>
    </location>
</feature>
<dbReference type="FunFam" id="1.20.1560.10:FF:000154">
    <property type="entry name" value="HAlF transporter (PGP related)"/>
    <property type="match status" value="1"/>
</dbReference>
<feature type="domain" description="ABC transporter" evidence="8">
    <location>
        <begin position="501"/>
        <end position="737"/>
    </location>
</feature>
<dbReference type="OMA" id="LANANEC"/>
<keyword evidence="2 7" id="KW-0812">Transmembrane</keyword>